<proteinExistence type="predicted"/>
<dbReference type="OrthoDB" id="5150111at2"/>
<dbReference type="Proteomes" id="UP000288197">
    <property type="component" value="Unassembled WGS sequence"/>
</dbReference>
<dbReference type="EMBL" id="NGJX01000003">
    <property type="protein sequence ID" value="RSU03885.1"/>
    <property type="molecule type" value="Genomic_DNA"/>
</dbReference>
<name>A0A369B204_9ENTE</name>
<gene>
    <name evidence="1" type="ORF">CBF32_04230</name>
</gene>
<sequence>MLKIIEVIEDANSKNCSLPALALALTLPDICSQIEYPNETNVGYRYREWYNHHVHRHEEFHFLQNTYYAKQHNEENALSKFSGYACYKLRYLLLHQGDFAMQGEVKYDDLYFHIDSSHDLEAMDAVSDDHISINSKLLSEYLCKHARAYYEKHPNKELFKKEMSHS</sequence>
<reference evidence="1 2" key="1">
    <citation type="submission" date="2017-05" db="EMBL/GenBank/DDBJ databases">
        <title>Vagococcus spp. assemblies.</title>
        <authorList>
            <person name="Gulvik C.A."/>
        </authorList>
    </citation>
    <scope>NUCLEOTIDE SEQUENCE [LARGE SCALE GENOMIC DNA]</scope>
    <source>
        <strain evidence="1 2">NCFB 2497</strain>
    </source>
</reference>
<comment type="caution">
    <text evidence="1">The sequence shown here is derived from an EMBL/GenBank/DDBJ whole genome shotgun (WGS) entry which is preliminary data.</text>
</comment>
<dbReference type="AlphaFoldDB" id="A0A369B204"/>
<evidence type="ECO:0000313" key="1">
    <source>
        <dbReference type="EMBL" id="RSU03885.1"/>
    </source>
</evidence>
<protein>
    <submittedName>
        <fullName evidence="1">Uncharacterized protein</fullName>
    </submittedName>
</protein>
<accession>A0A369B204</accession>
<organism evidence="1 2">
    <name type="scientific">Vagococcus fluvialis</name>
    <dbReference type="NCBI Taxonomy" id="2738"/>
    <lineage>
        <taxon>Bacteria</taxon>
        <taxon>Bacillati</taxon>
        <taxon>Bacillota</taxon>
        <taxon>Bacilli</taxon>
        <taxon>Lactobacillales</taxon>
        <taxon>Enterococcaceae</taxon>
        <taxon>Vagococcus</taxon>
    </lineage>
</organism>
<dbReference type="GeneID" id="63145842"/>
<keyword evidence="2" id="KW-1185">Reference proteome</keyword>
<evidence type="ECO:0000313" key="2">
    <source>
        <dbReference type="Proteomes" id="UP000288197"/>
    </source>
</evidence>
<dbReference type="RefSeq" id="WP_114289055.1">
    <property type="nucleotide sequence ID" value="NZ_CP081461.1"/>
</dbReference>